<evidence type="ECO:0000256" key="1">
    <source>
        <dbReference type="ARBA" id="ARBA00022737"/>
    </source>
</evidence>
<gene>
    <name evidence="5" type="ORF">RchiOBHm_Chr6g0244381</name>
</gene>
<dbReference type="InterPro" id="IPR055217">
    <property type="entry name" value="TPR_EMC2"/>
</dbReference>
<accession>A0A2P6PIZ3</accession>
<dbReference type="Pfam" id="PF22890">
    <property type="entry name" value="TPR_EMC2"/>
    <property type="match status" value="1"/>
</dbReference>
<comment type="similarity">
    <text evidence="3">Belongs to the EMC2 family.</text>
</comment>
<dbReference type="EMBL" id="PDCK01000044">
    <property type="protein sequence ID" value="PRQ21902.1"/>
    <property type="molecule type" value="Genomic_DNA"/>
</dbReference>
<proteinExistence type="inferred from homology"/>
<keyword evidence="3" id="KW-0256">Endoplasmic reticulum</keyword>
<keyword evidence="3" id="KW-0472">Membrane</keyword>
<dbReference type="STRING" id="74649.A0A2P6PIZ3"/>
<dbReference type="PANTHER" id="PTHR12760">
    <property type="entry name" value="TETRATRICOPEPTIDE REPEAT PROTEIN"/>
    <property type="match status" value="1"/>
</dbReference>
<comment type="caution">
    <text evidence="5">The sequence shown here is derived from an EMBL/GenBank/DDBJ whole genome shotgun (WGS) entry which is preliminary data.</text>
</comment>
<evidence type="ECO:0000256" key="3">
    <source>
        <dbReference type="RuleBase" id="RU367091"/>
    </source>
</evidence>
<dbReference type="Proteomes" id="UP000238479">
    <property type="component" value="Chromosome 6"/>
</dbReference>
<comment type="subunit">
    <text evidence="3">Component of the ER membrane protein complex (EMC).</text>
</comment>
<dbReference type="GO" id="GO:0016853">
    <property type="term" value="F:isomerase activity"/>
    <property type="evidence" value="ECO:0007669"/>
    <property type="project" value="UniProtKB-KW"/>
</dbReference>
<keyword evidence="5" id="KW-0413">Isomerase</keyword>
<dbReference type="SUPFAM" id="SSF48452">
    <property type="entry name" value="TPR-like"/>
    <property type="match status" value="1"/>
</dbReference>
<evidence type="ECO:0000256" key="2">
    <source>
        <dbReference type="ARBA" id="ARBA00022803"/>
    </source>
</evidence>
<feature type="domain" description="EMC2 TPR-like" evidence="4">
    <location>
        <begin position="52"/>
        <end position="134"/>
    </location>
</feature>
<comment type="function">
    <text evidence="3">Part of the endoplasmic reticulum membrane protein complex (EMC) that enables the energy-independent insertion into endoplasmic reticulum membranes of newly synthesized membrane proteins.</text>
</comment>
<protein>
    <recommendedName>
        <fullName evidence="3">ER membrane protein complex subunit 2</fullName>
    </recommendedName>
</protein>
<organism evidence="5 6">
    <name type="scientific">Rosa chinensis</name>
    <name type="common">China rose</name>
    <dbReference type="NCBI Taxonomy" id="74649"/>
    <lineage>
        <taxon>Eukaryota</taxon>
        <taxon>Viridiplantae</taxon>
        <taxon>Streptophyta</taxon>
        <taxon>Embryophyta</taxon>
        <taxon>Tracheophyta</taxon>
        <taxon>Spermatophyta</taxon>
        <taxon>Magnoliopsida</taxon>
        <taxon>eudicotyledons</taxon>
        <taxon>Gunneridae</taxon>
        <taxon>Pentapetalae</taxon>
        <taxon>rosids</taxon>
        <taxon>fabids</taxon>
        <taxon>Rosales</taxon>
        <taxon>Rosaceae</taxon>
        <taxon>Rosoideae</taxon>
        <taxon>Rosoideae incertae sedis</taxon>
        <taxon>Rosa</taxon>
    </lineage>
</organism>
<keyword evidence="2" id="KW-0802">TPR repeat</keyword>
<keyword evidence="1" id="KW-0677">Repeat</keyword>
<dbReference type="GO" id="GO:0072546">
    <property type="term" value="C:EMC complex"/>
    <property type="evidence" value="ECO:0007669"/>
    <property type="project" value="UniProtKB-UniRule"/>
</dbReference>
<dbReference type="Gene3D" id="3.10.310.10">
    <property type="entry name" value="Diaminopimelate Epimerase, Chain A, domain 1"/>
    <property type="match status" value="1"/>
</dbReference>
<comment type="subcellular location">
    <subcellularLocation>
        <location evidence="3">Endoplasmic reticulum membrane</location>
        <topology evidence="3">Peripheral membrane protein</topology>
        <orientation evidence="3">Cytoplasmic side</orientation>
    </subcellularLocation>
</comment>
<evidence type="ECO:0000259" key="4">
    <source>
        <dbReference type="Pfam" id="PF22890"/>
    </source>
</evidence>
<name>A0A2P6PIZ3_ROSCH</name>
<sequence length="189" mass="21283">MDHGSLGMEWNYLMMNRARLHLQPWTASVLMLQRTSSSLYERHFQRVKELVSKLEAMLFEAKGSWAEAEKADLICEFQSILLLRVIHNRRVDMAKAQGDTSGAIEWLNKYLEIFMADNDAWRELAEIYVSLQIICASFHSSHLKMQGWERGAGATLACGTGACVVVVAAVLEGRAGRISFGLLGYVLEE</sequence>
<keyword evidence="6" id="KW-1185">Reference proteome</keyword>
<reference evidence="5 6" key="1">
    <citation type="journal article" date="2018" name="Nat. Genet.">
        <title>The Rosa genome provides new insights in the design of modern roses.</title>
        <authorList>
            <person name="Bendahmane M."/>
        </authorList>
    </citation>
    <scope>NUCLEOTIDE SEQUENCE [LARGE SCALE GENOMIC DNA]</scope>
    <source>
        <strain evidence="6">cv. Old Blush</strain>
    </source>
</reference>
<dbReference type="Gramene" id="PRQ21902">
    <property type="protein sequence ID" value="PRQ21902"/>
    <property type="gene ID" value="RchiOBHm_Chr6g0244381"/>
</dbReference>
<evidence type="ECO:0000313" key="6">
    <source>
        <dbReference type="Proteomes" id="UP000238479"/>
    </source>
</evidence>
<dbReference type="AlphaFoldDB" id="A0A2P6PIZ3"/>
<dbReference type="InterPro" id="IPR011990">
    <property type="entry name" value="TPR-like_helical_dom_sf"/>
</dbReference>
<dbReference type="SUPFAM" id="SSF54506">
    <property type="entry name" value="Diaminopimelate epimerase-like"/>
    <property type="match status" value="1"/>
</dbReference>
<evidence type="ECO:0000313" key="5">
    <source>
        <dbReference type="EMBL" id="PRQ21902.1"/>
    </source>
</evidence>
<dbReference type="InterPro" id="IPR039856">
    <property type="entry name" value="EMC2-like"/>
</dbReference>